<dbReference type="GO" id="GO:0043565">
    <property type="term" value="F:sequence-specific DNA binding"/>
    <property type="evidence" value="ECO:0007669"/>
    <property type="project" value="InterPro"/>
</dbReference>
<evidence type="ECO:0000256" key="1">
    <source>
        <dbReference type="ARBA" id="ARBA00023015"/>
    </source>
</evidence>
<keyword evidence="1" id="KW-0805">Transcription regulation</keyword>
<dbReference type="PROSITE" id="PS01124">
    <property type="entry name" value="HTH_ARAC_FAMILY_2"/>
    <property type="match status" value="1"/>
</dbReference>
<evidence type="ECO:0000256" key="2">
    <source>
        <dbReference type="ARBA" id="ARBA00023163"/>
    </source>
</evidence>
<dbReference type="CDD" id="cd03137">
    <property type="entry name" value="GATase1_AraC_1"/>
    <property type="match status" value="1"/>
</dbReference>
<organism evidence="4 5">
    <name type="scientific">Celerinatantimonas diazotrophica</name>
    <dbReference type="NCBI Taxonomy" id="412034"/>
    <lineage>
        <taxon>Bacteria</taxon>
        <taxon>Pseudomonadati</taxon>
        <taxon>Pseudomonadota</taxon>
        <taxon>Gammaproteobacteria</taxon>
        <taxon>Celerinatantimonadaceae</taxon>
        <taxon>Celerinatantimonas</taxon>
    </lineage>
</organism>
<dbReference type="EMBL" id="SMGD01000014">
    <property type="protein sequence ID" value="TCK47347.1"/>
    <property type="molecule type" value="Genomic_DNA"/>
</dbReference>
<dbReference type="SUPFAM" id="SSF52317">
    <property type="entry name" value="Class I glutamine amidotransferase-like"/>
    <property type="match status" value="1"/>
</dbReference>
<comment type="caution">
    <text evidence="4">The sequence shown here is derived from an EMBL/GenBank/DDBJ whole genome shotgun (WGS) entry which is preliminary data.</text>
</comment>
<feature type="domain" description="HTH araC/xylS-type" evidence="3">
    <location>
        <begin position="229"/>
        <end position="327"/>
    </location>
</feature>
<dbReference type="Pfam" id="PF12833">
    <property type="entry name" value="HTH_18"/>
    <property type="match status" value="1"/>
</dbReference>
<proteinExistence type="predicted"/>
<accession>A0A4R1JA56</accession>
<dbReference type="AlphaFoldDB" id="A0A4R1JA56"/>
<dbReference type="SMART" id="SM00342">
    <property type="entry name" value="HTH_ARAC"/>
    <property type="match status" value="1"/>
</dbReference>
<dbReference type="InterPro" id="IPR009057">
    <property type="entry name" value="Homeodomain-like_sf"/>
</dbReference>
<dbReference type="InterPro" id="IPR052158">
    <property type="entry name" value="INH-QAR"/>
</dbReference>
<protein>
    <submittedName>
        <fullName evidence="4">AraC family transcriptional regulator with amidase-like domain</fullName>
    </submittedName>
</protein>
<dbReference type="SUPFAM" id="SSF46689">
    <property type="entry name" value="Homeodomain-like"/>
    <property type="match status" value="1"/>
</dbReference>
<evidence type="ECO:0000259" key="3">
    <source>
        <dbReference type="PROSITE" id="PS01124"/>
    </source>
</evidence>
<dbReference type="Proteomes" id="UP000295565">
    <property type="component" value="Unassembled WGS sequence"/>
</dbReference>
<dbReference type="InterPro" id="IPR029062">
    <property type="entry name" value="Class_I_gatase-like"/>
</dbReference>
<name>A0A4R1JA56_9GAMM</name>
<reference evidence="4 5" key="1">
    <citation type="submission" date="2019-03" db="EMBL/GenBank/DDBJ databases">
        <title>Genomic Encyclopedia of Type Strains, Phase IV (KMG-IV): sequencing the most valuable type-strain genomes for metagenomic binning, comparative biology and taxonomic classification.</title>
        <authorList>
            <person name="Goeker M."/>
        </authorList>
    </citation>
    <scope>NUCLEOTIDE SEQUENCE [LARGE SCALE GENOMIC DNA]</scope>
    <source>
        <strain evidence="4 5">DSM 18577</strain>
    </source>
</reference>
<sequence length="353" mass="39243">MMHTKHNDKIPGFSAMTRKIGIQIFDKFQILDMSGPISAFEIANRFVPDSYEIKVISQPETEGLIKSSCGLEIAAASWLPMDYDTLIVVGGPGAKDTAEYPSVIHYIQCAAINVRRLASTCSGAFILAKAGVLNGRRATTHWDMALELASSYPQVRVEPDHIYICDGNIWTSAGITAGIDLTLALIANDLGRSIANQVAQQLVVYFRRPGGYSQRSSLLAVDPFSEVFAELLGWVREHIAEVITVDRLAHQVAMSPRNFARAFRKEMGVTPAKAIEQVRLAVAREHIQQSRDSFEKIAIRVGLKSADRMRHAFLRTFHESPQSIRIKANKDYLADKTDLNFAQQTISEDKRLP</sequence>
<evidence type="ECO:0000313" key="5">
    <source>
        <dbReference type="Proteomes" id="UP000295565"/>
    </source>
</evidence>
<dbReference type="Pfam" id="PF01965">
    <property type="entry name" value="DJ-1_PfpI"/>
    <property type="match status" value="1"/>
</dbReference>
<gene>
    <name evidence="4" type="ORF">EV690_2365</name>
</gene>
<dbReference type="PANTHER" id="PTHR43130:SF3">
    <property type="entry name" value="HTH-TYPE TRANSCRIPTIONAL REGULATOR RV1931C"/>
    <property type="match status" value="1"/>
</dbReference>
<dbReference type="InterPro" id="IPR018060">
    <property type="entry name" value="HTH_AraC"/>
</dbReference>
<dbReference type="InterPro" id="IPR002818">
    <property type="entry name" value="DJ-1/PfpI"/>
</dbReference>
<keyword evidence="5" id="KW-1185">Reference proteome</keyword>
<dbReference type="Gene3D" id="1.10.10.60">
    <property type="entry name" value="Homeodomain-like"/>
    <property type="match status" value="1"/>
</dbReference>
<dbReference type="GO" id="GO:0003700">
    <property type="term" value="F:DNA-binding transcription factor activity"/>
    <property type="evidence" value="ECO:0007669"/>
    <property type="project" value="InterPro"/>
</dbReference>
<keyword evidence="2" id="KW-0804">Transcription</keyword>
<evidence type="ECO:0000313" key="4">
    <source>
        <dbReference type="EMBL" id="TCK47347.1"/>
    </source>
</evidence>
<dbReference type="PANTHER" id="PTHR43130">
    <property type="entry name" value="ARAC-FAMILY TRANSCRIPTIONAL REGULATOR"/>
    <property type="match status" value="1"/>
</dbReference>
<dbReference type="Gene3D" id="3.40.50.880">
    <property type="match status" value="1"/>
</dbReference>